<keyword evidence="2" id="KW-0966">Cell projection</keyword>
<dbReference type="Proteomes" id="UP001245184">
    <property type="component" value="Unassembled WGS sequence"/>
</dbReference>
<reference evidence="2 3" key="1">
    <citation type="submission" date="2023-08" db="EMBL/GenBank/DDBJ databases">
        <title>Genome sequencing of plant associated microbes to promote plant fitness in Sorghum bicolor and Oryza sativa.</title>
        <authorList>
            <person name="Coleman-Derr D."/>
        </authorList>
    </citation>
    <scope>NUCLEOTIDE SEQUENCE [LARGE SCALE GENOMIC DNA]</scope>
    <source>
        <strain evidence="2 3">SLBN-33</strain>
    </source>
</reference>
<organism evidence="2 3">
    <name type="scientific">Paraburkholderia graminis</name>
    <dbReference type="NCBI Taxonomy" id="60548"/>
    <lineage>
        <taxon>Bacteria</taxon>
        <taxon>Pseudomonadati</taxon>
        <taxon>Pseudomonadota</taxon>
        <taxon>Betaproteobacteria</taxon>
        <taxon>Burkholderiales</taxon>
        <taxon>Burkholderiaceae</taxon>
        <taxon>Paraburkholderia</taxon>
    </lineage>
</organism>
<dbReference type="AlphaFoldDB" id="A0ABD5C7R1"/>
<evidence type="ECO:0000313" key="2">
    <source>
        <dbReference type="EMBL" id="MDR6201311.1"/>
    </source>
</evidence>
<keyword evidence="2" id="KW-0969">Cilium</keyword>
<dbReference type="EMBL" id="JAVIZN010000001">
    <property type="protein sequence ID" value="MDR6201311.1"/>
    <property type="molecule type" value="Genomic_DNA"/>
</dbReference>
<accession>A0ABD5C7R1</accession>
<keyword evidence="1" id="KW-0175">Coiled coil</keyword>
<proteinExistence type="predicted"/>
<comment type="caution">
    <text evidence="2">The sequence shown here is derived from an EMBL/GenBank/DDBJ whole genome shotgun (WGS) entry which is preliminary data.</text>
</comment>
<feature type="coiled-coil region" evidence="1">
    <location>
        <begin position="40"/>
        <end position="67"/>
    </location>
</feature>
<evidence type="ECO:0000256" key="1">
    <source>
        <dbReference type="SAM" id="Coils"/>
    </source>
</evidence>
<name>A0ABD5C7R1_9BURK</name>
<sequence length="232" mass="25208">MNHFGLSVMELDGVAPVGPVVSAAELERYISAGASIGAARQRAAQRLRRTRRALADARRESRAQTEAYASELLAAARREAACVADEARLNAVGETVTWLVAESAFERSVAGRLEQRFRDLLGSALKAYAAAEPSENLIANQVARHLEELAEHGKLTLRVAADRVEPVAARIGQLTQQKMNLEVVAEATLSNAQAVLDSPYVQIRVDLERHLDELLRRLAGPAGAPEADHVRY</sequence>
<protein>
    <submittedName>
        <fullName evidence="2">Flagellar biosynthesis/type III secretory pathway protein FliH</fullName>
    </submittedName>
</protein>
<gene>
    <name evidence="2" type="ORF">QF025_000031</name>
</gene>
<keyword evidence="2" id="KW-0282">Flagellum</keyword>
<dbReference type="RefSeq" id="WP_310029449.1">
    <property type="nucleotide sequence ID" value="NZ_JAVIZN010000001.1"/>
</dbReference>
<evidence type="ECO:0000313" key="3">
    <source>
        <dbReference type="Proteomes" id="UP001245184"/>
    </source>
</evidence>